<evidence type="ECO:0000256" key="1">
    <source>
        <dbReference type="ARBA" id="ARBA00002324"/>
    </source>
</evidence>
<comment type="function">
    <text evidence="1 11">Catalyzes the reversible adenylation of nicotinate mononucleotide (NaMN) to nicotinic acid adenine dinucleotide (NaAD).</text>
</comment>
<dbReference type="HAMAP" id="MF_00244">
    <property type="entry name" value="NaMN_adenylyltr"/>
    <property type="match status" value="1"/>
</dbReference>
<evidence type="ECO:0000256" key="7">
    <source>
        <dbReference type="ARBA" id="ARBA00022741"/>
    </source>
</evidence>
<evidence type="ECO:0000313" key="14">
    <source>
        <dbReference type="Proteomes" id="UP000254771"/>
    </source>
</evidence>
<feature type="domain" description="Cytidyltransferase-like" evidence="12">
    <location>
        <begin position="4"/>
        <end position="182"/>
    </location>
</feature>
<evidence type="ECO:0000256" key="3">
    <source>
        <dbReference type="ARBA" id="ARBA00009014"/>
    </source>
</evidence>
<comment type="similarity">
    <text evidence="3 11">Belongs to the NadD family.</text>
</comment>
<comment type="caution">
    <text evidence="13">The sequence shown here is derived from an EMBL/GenBank/DDBJ whole genome shotgun (WGS) entry which is preliminary data.</text>
</comment>
<sequence length="209" mass="23485">MIGILGGTFDPIHFGHLRTALDVKHALRLDEIRLIPLRHAVHRDQPETPAKLRLQMVEAAVSDTPGFSADDRELRRDSASYTIDTLLSLREDLSEEEPLCLLMGSDAFKDFLSWHRPLDIAALAHLIIMTRPGQPAKIDPPLQQFLAPRQTTDPAELRTTPGGRILFQSVTQLDISATRIRAMVANGDSPRFLLPDAVLEIIEREKLYR</sequence>
<dbReference type="NCBIfam" id="NF000839">
    <property type="entry name" value="PRK00071.1-1"/>
    <property type="match status" value="1"/>
</dbReference>
<reference evidence="13 14" key="1">
    <citation type="journal article" date="2018" name="ISME J.">
        <title>Endosymbiont genomes yield clues of tubeworm success.</title>
        <authorList>
            <person name="Li Y."/>
            <person name="Liles M.R."/>
            <person name="Halanych K.M."/>
        </authorList>
    </citation>
    <scope>NUCLEOTIDE SEQUENCE [LARGE SCALE GENOMIC DNA]</scope>
    <source>
        <strain evidence="13">A1462</strain>
    </source>
</reference>
<dbReference type="InterPro" id="IPR004821">
    <property type="entry name" value="Cyt_trans-like"/>
</dbReference>
<keyword evidence="7 11" id="KW-0547">Nucleotide-binding</keyword>
<evidence type="ECO:0000256" key="8">
    <source>
        <dbReference type="ARBA" id="ARBA00022840"/>
    </source>
</evidence>
<dbReference type="SUPFAM" id="SSF52374">
    <property type="entry name" value="Nucleotidylyl transferase"/>
    <property type="match status" value="1"/>
</dbReference>
<dbReference type="EC" id="2.7.7.18" evidence="11"/>
<dbReference type="NCBIfam" id="NF000840">
    <property type="entry name" value="PRK00071.1-3"/>
    <property type="match status" value="1"/>
</dbReference>
<dbReference type="EMBL" id="QFXE01000020">
    <property type="protein sequence ID" value="RDH83292.1"/>
    <property type="molecule type" value="Genomic_DNA"/>
</dbReference>
<dbReference type="CDD" id="cd02165">
    <property type="entry name" value="NMNAT"/>
    <property type="match status" value="1"/>
</dbReference>
<evidence type="ECO:0000259" key="12">
    <source>
        <dbReference type="Pfam" id="PF01467"/>
    </source>
</evidence>
<dbReference type="Proteomes" id="UP000254771">
    <property type="component" value="Unassembled WGS sequence"/>
</dbReference>
<evidence type="ECO:0000256" key="5">
    <source>
        <dbReference type="ARBA" id="ARBA00022679"/>
    </source>
</evidence>
<dbReference type="GO" id="GO:0009435">
    <property type="term" value="P:NAD+ biosynthetic process"/>
    <property type="evidence" value="ECO:0007669"/>
    <property type="project" value="UniProtKB-UniRule"/>
</dbReference>
<dbReference type="InterPro" id="IPR005248">
    <property type="entry name" value="NadD/NMNAT"/>
</dbReference>
<dbReference type="NCBIfam" id="TIGR00482">
    <property type="entry name" value="nicotinate (nicotinamide) nucleotide adenylyltransferase"/>
    <property type="match status" value="1"/>
</dbReference>
<dbReference type="Gene3D" id="3.40.50.620">
    <property type="entry name" value="HUPs"/>
    <property type="match status" value="1"/>
</dbReference>
<dbReference type="PANTHER" id="PTHR39321">
    <property type="entry name" value="NICOTINATE-NUCLEOTIDE ADENYLYLTRANSFERASE-RELATED"/>
    <property type="match status" value="1"/>
</dbReference>
<dbReference type="InterPro" id="IPR014729">
    <property type="entry name" value="Rossmann-like_a/b/a_fold"/>
</dbReference>
<name>A0A370DEF4_9GAMM</name>
<keyword evidence="5 11" id="KW-0808">Transferase</keyword>
<evidence type="ECO:0000256" key="4">
    <source>
        <dbReference type="ARBA" id="ARBA00022642"/>
    </source>
</evidence>
<keyword evidence="6 11" id="KW-0548">Nucleotidyltransferase</keyword>
<evidence type="ECO:0000313" key="13">
    <source>
        <dbReference type="EMBL" id="RDH83292.1"/>
    </source>
</evidence>
<evidence type="ECO:0000256" key="10">
    <source>
        <dbReference type="ARBA" id="ARBA00048721"/>
    </source>
</evidence>
<dbReference type="Pfam" id="PF01467">
    <property type="entry name" value="CTP_transf_like"/>
    <property type="match status" value="1"/>
</dbReference>
<protein>
    <recommendedName>
        <fullName evidence="11">Probable nicotinate-nucleotide adenylyltransferase</fullName>
        <ecNumber evidence="11">2.7.7.18</ecNumber>
    </recommendedName>
    <alternativeName>
        <fullName evidence="11">Deamido-NAD(+) diphosphorylase</fullName>
    </alternativeName>
    <alternativeName>
        <fullName evidence="11">Deamido-NAD(+) pyrophosphorylase</fullName>
    </alternativeName>
    <alternativeName>
        <fullName evidence="11">Nicotinate mononucleotide adenylyltransferase</fullName>
        <shortName evidence="11">NaMN adenylyltransferase</shortName>
    </alternativeName>
</protein>
<keyword evidence="9 11" id="KW-0520">NAD</keyword>
<organism evidence="13 14">
    <name type="scientific">endosymbiont of Escarpia spicata</name>
    <dbReference type="NCBI Taxonomy" id="2200908"/>
    <lineage>
        <taxon>Bacteria</taxon>
        <taxon>Pseudomonadati</taxon>
        <taxon>Pseudomonadota</taxon>
        <taxon>Gammaproteobacteria</taxon>
        <taxon>sulfur-oxidizing symbionts</taxon>
    </lineage>
</organism>
<evidence type="ECO:0000256" key="6">
    <source>
        <dbReference type="ARBA" id="ARBA00022695"/>
    </source>
</evidence>
<keyword evidence="8 11" id="KW-0067">ATP-binding</keyword>
<dbReference type="AlphaFoldDB" id="A0A370DEF4"/>
<gene>
    <name evidence="11" type="primary">nadD</name>
    <name evidence="13" type="ORF">DIZ78_14950</name>
</gene>
<keyword evidence="14" id="KW-1185">Reference proteome</keyword>
<evidence type="ECO:0000256" key="2">
    <source>
        <dbReference type="ARBA" id="ARBA00005019"/>
    </source>
</evidence>
<dbReference type="PANTHER" id="PTHR39321:SF3">
    <property type="entry name" value="PHOSPHOPANTETHEINE ADENYLYLTRANSFERASE"/>
    <property type="match status" value="1"/>
</dbReference>
<accession>A0A370DEF4</accession>
<dbReference type="UniPathway" id="UPA00253">
    <property type="reaction ID" value="UER00332"/>
</dbReference>
<keyword evidence="4 11" id="KW-0662">Pyridine nucleotide biosynthesis</keyword>
<dbReference type="GO" id="GO:0005524">
    <property type="term" value="F:ATP binding"/>
    <property type="evidence" value="ECO:0007669"/>
    <property type="project" value="UniProtKB-KW"/>
</dbReference>
<evidence type="ECO:0000256" key="9">
    <source>
        <dbReference type="ARBA" id="ARBA00023027"/>
    </source>
</evidence>
<comment type="pathway">
    <text evidence="2 11">Cofactor biosynthesis; NAD(+) biosynthesis; deamido-NAD(+) from nicotinate D-ribonucleotide: step 1/1.</text>
</comment>
<proteinExistence type="inferred from homology"/>
<comment type="catalytic activity">
    <reaction evidence="10 11">
        <text>nicotinate beta-D-ribonucleotide + ATP + H(+) = deamido-NAD(+) + diphosphate</text>
        <dbReference type="Rhea" id="RHEA:22860"/>
        <dbReference type="ChEBI" id="CHEBI:15378"/>
        <dbReference type="ChEBI" id="CHEBI:30616"/>
        <dbReference type="ChEBI" id="CHEBI:33019"/>
        <dbReference type="ChEBI" id="CHEBI:57502"/>
        <dbReference type="ChEBI" id="CHEBI:58437"/>
        <dbReference type="EC" id="2.7.7.18"/>
    </reaction>
</comment>
<dbReference type="GO" id="GO:0004515">
    <property type="term" value="F:nicotinate-nucleotide adenylyltransferase activity"/>
    <property type="evidence" value="ECO:0007669"/>
    <property type="project" value="UniProtKB-UniRule"/>
</dbReference>
<evidence type="ECO:0000256" key="11">
    <source>
        <dbReference type="HAMAP-Rule" id="MF_00244"/>
    </source>
</evidence>